<dbReference type="HOGENOM" id="CLU_087258_0_0_14"/>
<protein>
    <submittedName>
        <fullName evidence="3">Uncharacterized protein</fullName>
    </submittedName>
</protein>
<name>H6N722_MYCHN</name>
<dbReference type="STRING" id="1111676.MHC_02910"/>
<evidence type="ECO:0000313" key="4">
    <source>
        <dbReference type="Proteomes" id="UP000009135"/>
    </source>
</evidence>
<evidence type="ECO:0000256" key="2">
    <source>
        <dbReference type="SAM" id="MobiDB-lite"/>
    </source>
</evidence>
<accession>H6N722</accession>
<keyword evidence="1" id="KW-0175">Coiled coil</keyword>
<evidence type="ECO:0000313" key="3">
    <source>
        <dbReference type="EMBL" id="AEW45444.1"/>
    </source>
</evidence>
<feature type="region of interest" description="Disordered" evidence="2">
    <location>
        <begin position="214"/>
        <end position="238"/>
    </location>
</feature>
<evidence type="ECO:0000256" key="1">
    <source>
        <dbReference type="SAM" id="Coils"/>
    </source>
</evidence>
<dbReference type="KEGG" id="mhe:MHC_02910"/>
<sequence length="238" mass="26477">MAALAPLKFLGISCVGVGGTCSVVYVGSSWLSGFSGLDVEDDSIIQTVSDKFSNRLISNSKDRNGVWKARLDKLRKHSNGELDKDLKAIKETKEKTEKDLRDWCEAAKIKPHSGEGNSLMVQGVEAYCTYVIKDQVNKAIHKKDIDTWKPVNKKLMEHKGSLSNEMKELQKKVNREESDELQKWCFESYEKPFKDKNDQLYKDVSSFCIPVKAAAKASVTPDPSKSPTSVPAEGSKTA</sequence>
<feature type="coiled-coil region" evidence="1">
    <location>
        <begin position="79"/>
        <end position="106"/>
    </location>
</feature>
<organism evidence="3 4">
    <name type="scientific">Mycoplasma haemocanis (strain Illinois)</name>
    <dbReference type="NCBI Taxonomy" id="1111676"/>
    <lineage>
        <taxon>Bacteria</taxon>
        <taxon>Bacillati</taxon>
        <taxon>Mycoplasmatota</taxon>
        <taxon>Mollicutes</taxon>
        <taxon>Mycoplasmataceae</taxon>
        <taxon>Mycoplasma</taxon>
    </lineage>
</organism>
<dbReference type="EMBL" id="CP003199">
    <property type="protein sequence ID" value="AEW45444.1"/>
    <property type="molecule type" value="Genomic_DNA"/>
</dbReference>
<dbReference type="AlphaFoldDB" id="H6N722"/>
<dbReference type="Proteomes" id="UP000009135">
    <property type="component" value="Chromosome"/>
</dbReference>
<reference evidence="3 4" key="1">
    <citation type="journal article" date="2012" name="J. Bacteriol.">
        <title>Complete genome sequence of Mycoplasma haemocanis strain Illinois.</title>
        <authorList>
            <person name="do Nascimento N.C."/>
            <person name="Guimaraes A.M."/>
            <person name="Santos A.P."/>
            <person name="Sanmiguel P.J."/>
            <person name="Messick J.B."/>
        </authorList>
    </citation>
    <scope>NUCLEOTIDE SEQUENCE [LARGE SCALE GENOMIC DNA]</scope>
    <source>
        <strain evidence="3 4">Illinois</strain>
    </source>
</reference>
<proteinExistence type="predicted"/>
<feature type="coiled-coil region" evidence="1">
    <location>
        <begin position="152"/>
        <end position="179"/>
    </location>
</feature>
<gene>
    <name evidence="3" type="ordered locus">MHC_02910</name>
</gene>
<keyword evidence="4" id="KW-1185">Reference proteome</keyword>